<evidence type="ECO:0000313" key="5">
    <source>
        <dbReference type="EMBL" id="KAG5180419.1"/>
    </source>
</evidence>
<accession>A0A835YSR9</accession>
<dbReference type="OrthoDB" id="5588846at2759"/>
<keyword evidence="6" id="KW-1185">Reference proteome</keyword>
<proteinExistence type="predicted"/>
<dbReference type="PANTHER" id="PTHR46809">
    <property type="entry name" value="STROMAL CELL-DERIVED FACTOR 2-LIKE PROTEIN"/>
    <property type="match status" value="1"/>
</dbReference>
<dbReference type="InterPro" id="IPR016093">
    <property type="entry name" value="MIR_motif"/>
</dbReference>
<dbReference type="CDD" id="cd23279">
    <property type="entry name" value="beta-trefoil_MIR_SDF2-like"/>
    <property type="match status" value="1"/>
</dbReference>
<sequence>MARVATLFALSALAGLAAGRDVEVTCGSTVKLQHVKTGYQLHSHQVRWGAGSGQQSVTANGAADDQGELFIVKEPHNGLPCEAGTVVKCGGIVRLEHMFTQKNLHTHRFVSPLLRLQEVSAFGEEGDGDSGDNWVVECVDPSSGSWLKDGKVSRLHLNRSCSTL</sequence>
<dbReference type="Gene3D" id="2.80.10.50">
    <property type="match status" value="1"/>
</dbReference>
<feature type="signal peptide" evidence="3">
    <location>
        <begin position="1"/>
        <end position="19"/>
    </location>
</feature>
<dbReference type="AlphaFoldDB" id="A0A835YSR9"/>
<evidence type="ECO:0000256" key="3">
    <source>
        <dbReference type="SAM" id="SignalP"/>
    </source>
</evidence>
<feature type="domain" description="MIR" evidence="4">
    <location>
        <begin position="84"/>
        <end position="139"/>
    </location>
</feature>
<evidence type="ECO:0000313" key="6">
    <source>
        <dbReference type="Proteomes" id="UP000664859"/>
    </source>
</evidence>
<dbReference type="SMART" id="SM00472">
    <property type="entry name" value="MIR"/>
    <property type="match status" value="2"/>
</dbReference>
<gene>
    <name evidence="5" type="ORF">JKP88DRAFT_166539</name>
</gene>
<feature type="domain" description="MIR" evidence="4">
    <location>
        <begin position="21"/>
        <end position="75"/>
    </location>
</feature>
<reference evidence="5" key="1">
    <citation type="submission" date="2021-02" db="EMBL/GenBank/DDBJ databases">
        <title>First Annotated Genome of the Yellow-green Alga Tribonema minus.</title>
        <authorList>
            <person name="Mahan K.M."/>
        </authorList>
    </citation>
    <scope>NUCLEOTIDE SEQUENCE</scope>
    <source>
        <strain evidence="5">UTEX B ZZ1240</strain>
    </source>
</reference>
<name>A0A835YSR9_9STRA</name>
<dbReference type="EMBL" id="JAFCMP010000390">
    <property type="protein sequence ID" value="KAG5180419.1"/>
    <property type="molecule type" value="Genomic_DNA"/>
</dbReference>
<dbReference type="Proteomes" id="UP000664859">
    <property type="component" value="Unassembled WGS sequence"/>
</dbReference>
<dbReference type="PROSITE" id="PS50919">
    <property type="entry name" value="MIR"/>
    <property type="match status" value="2"/>
</dbReference>
<evidence type="ECO:0000256" key="1">
    <source>
        <dbReference type="ARBA" id="ARBA00022729"/>
    </source>
</evidence>
<dbReference type="PANTHER" id="PTHR46809:SF2">
    <property type="entry name" value="GH21273P"/>
    <property type="match status" value="1"/>
</dbReference>
<feature type="chain" id="PRO_5032748689" evidence="3">
    <location>
        <begin position="20"/>
        <end position="164"/>
    </location>
</feature>
<organism evidence="5 6">
    <name type="scientific">Tribonema minus</name>
    <dbReference type="NCBI Taxonomy" id="303371"/>
    <lineage>
        <taxon>Eukaryota</taxon>
        <taxon>Sar</taxon>
        <taxon>Stramenopiles</taxon>
        <taxon>Ochrophyta</taxon>
        <taxon>PX clade</taxon>
        <taxon>Xanthophyceae</taxon>
        <taxon>Tribonematales</taxon>
        <taxon>Tribonemataceae</taxon>
        <taxon>Tribonema</taxon>
    </lineage>
</organism>
<evidence type="ECO:0000259" key="4">
    <source>
        <dbReference type="PROSITE" id="PS50919"/>
    </source>
</evidence>
<comment type="caution">
    <text evidence="5">The sequence shown here is derived from an EMBL/GenBank/DDBJ whole genome shotgun (WGS) entry which is preliminary data.</text>
</comment>
<keyword evidence="2" id="KW-0677">Repeat</keyword>
<dbReference type="InterPro" id="IPR036300">
    <property type="entry name" value="MIR_dom_sf"/>
</dbReference>
<evidence type="ECO:0000256" key="2">
    <source>
        <dbReference type="ARBA" id="ARBA00022737"/>
    </source>
</evidence>
<dbReference type="SUPFAM" id="SSF82109">
    <property type="entry name" value="MIR domain"/>
    <property type="match status" value="1"/>
</dbReference>
<protein>
    <submittedName>
        <fullName evidence="5">MIR motif-containing protein</fullName>
    </submittedName>
</protein>
<keyword evidence="1 3" id="KW-0732">Signal</keyword>